<accession>A0AAN9UXQ6</accession>
<feature type="region of interest" description="Disordered" evidence="1">
    <location>
        <begin position="1"/>
        <end position="83"/>
    </location>
</feature>
<organism evidence="2 3">
    <name type="scientific">Diatrype stigma</name>
    <dbReference type="NCBI Taxonomy" id="117547"/>
    <lineage>
        <taxon>Eukaryota</taxon>
        <taxon>Fungi</taxon>
        <taxon>Dikarya</taxon>
        <taxon>Ascomycota</taxon>
        <taxon>Pezizomycotina</taxon>
        <taxon>Sordariomycetes</taxon>
        <taxon>Xylariomycetidae</taxon>
        <taxon>Xylariales</taxon>
        <taxon>Diatrypaceae</taxon>
        <taxon>Diatrype</taxon>
    </lineage>
</organism>
<dbReference type="EMBL" id="JAKJXP020000002">
    <property type="protein sequence ID" value="KAK7757524.1"/>
    <property type="molecule type" value="Genomic_DNA"/>
</dbReference>
<evidence type="ECO:0000256" key="1">
    <source>
        <dbReference type="SAM" id="MobiDB-lite"/>
    </source>
</evidence>
<keyword evidence="3" id="KW-1185">Reference proteome</keyword>
<evidence type="ECO:0000313" key="3">
    <source>
        <dbReference type="Proteomes" id="UP001320420"/>
    </source>
</evidence>
<dbReference type="AlphaFoldDB" id="A0AAN9UXQ6"/>
<sequence length="83" mass="8687">MSEVRTGSDSENTAAITQLAENKSNAPDNDVPKKPSEPSSSRKKKGEKGSKKDKRDGNDSSSSGASLAPTHLPGMRFSGIPIS</sequence>
<reference evidence="2 3" key="1">
    <citation type="submission" date="2024-02" db="EMBL/GenBank/DDBJ databases">
        <title>De novo assembly and annotation of 12 fungi associated with fruit tree decline syndrome in Ontario, Canada.</title>
        <authorList>
            <person name="Sulman M."/>
            <person name="Ellouze W."/>
            <person name="Ilyukhin E."/>
        </authorList>
    </citation>
    <scope>NUCLEOTIDE SEQUENCE [LARGE SCALE GENOMIC DNA]</scope>
    <source>
        <strain evidence="2 3">M11/M66-122</strain>
    </source>
</reference>
<comment type="caution">
    <text evidence="2">The sequence shown here is derived from an EMBL/GenBank/DDBJ whole genome shotgun (WGS) entry which is preliminary data.</text>
</comment>
<evidence type="ECO:0000313" key="2">
    <source>
        <dbReference type="EMBL" id="KAK7757524.1"/>
    </source>
</evidence>
<gene>
    <name evidence="2" type="ORF">SLS62_000539</name>
</gene>
<name>A0AAN9UXQ6_9PEZI</name>
<feature type="compositionally biased region" description="Polar residues" evidence="1">
    <location>
        <begin position="1"/>
        <end position="27"/>
    </location>
</feature>
<feature type="compositionally biased region" description="Basic and acidic residues" evidence="1">
    <location>
        <begin position="47"/>
        <end position="58"/>
    </location>
</feature>
<dbReference type="Proteomes" id="UP001320420">
    <property type="component" value="Unassembled WGS sequence"/>
</dbReference>
<protein>
    <submittedName>
        <fullName evidence="2">Uncharacterized protein</fullName>
    </submittedName>
</protein>
<proteinExistence type="predicted"/>